<dbReference type="PRINTS" id="PR00176">
    <property type="entry name" value="NANEUSMPORT"/>
</dbReference>
<feature type="transmembrane region" description="Helical" evidence="9">
    <location>
        <begin position="385"/>
        <end position="406"/>
    </location>
</feature>
<accession>A0ABQ9FW89</accession>
<feature type="transmembrane region" description="Helical" evidence="9">
    <location>
        <begin position="586"/>
        <end position="606"/>
    </location>
</feature>
<comment type="caution">
    <text evidence="10">The sequence shown here is derived from an EMBL/GenBank/DDBJ whole genome shotgun (WGS) entry which is preliminary data.</text>
</comment>
<keyword evidence="5 9" id="KW-1133">Transmembrane helix</keyword>
<keyword evidence="7" id="KW-0325">Glycoprotein</keyword>
<evidence type="ECO:0000256" key="5">
    <source>
        <dbReference type="ARBA" id="ARBA00022989"/>
    </source>
</evidence>
<feature type="transmembrane region" description="Helical" evidence="9">
    <location>
        <begin position="221"/>
        <end position="248"/>
    </location>
</feature>
<evidence type="ECO:0000313" key="10">
    <source>
        <dbReference type="EMBL" id="KAJ8319963.1"/>
    </source>
</evidence>
<feature type="transmembrane region" description="Helical" evidence="9">
    <location>
        <begin position="418"/>
        <end position="443"/>
    </location>
</feature>
<keyword evidence="3 8" id="KW-0813">Transport</keyword>
<name>A0ABQ9FW89_TEGGR</name>
<evidence type="ECO:0000256" key="9">
    <source>
        <dbReference type="SAM" id="Phobius"/>
    </source>
</evidence>
<dbReference type="InterPro" id="IPR037272">
    <property type="entry name" value="SNS_sf"/>
</dbReference>
<organism evidence="10 11">
    <name type="scientific">Tegillarca granosa</name>
    <name type="common">Malaysian cockle</name>
    <name type="synonym">Anadara granosa</name>
    <dbReference type="NCBI Taxonomy" id="220873"/>
    <lineage>
        <taxon>Eukaryota</taxon>
        <taxon>Metazoa</taxon>
        <taxon>Spiralia</taxon>
        <taxon>Lophotrochozoa</taxon>
        <taxon>Mollusca</taxon>
        <taxon>Bivalvia</taxon>
        <taxon>Autobranchia</taxon>
        <taxon>Pteriomorphia</taxon>
        <taxon>Arcoida</taxon>
        <taxon>Arcoidea</taxon>
        <taxon>Arcidae</taxon>
        <taxon>Tegillarca</taxon>
    </lineage>
</organism>
<dbReference type="EMBL" id="JARBDR010000141">
    <property type="protein sequence ID" value="KAJ8319963.1"/>
    <property type="molecule type" value="Genomic_DNA"/>
</dbReference>
<feature type="transmembrane region" description="Helical" evidence="9">
    <location>
        <begin position="179"/>
        <end position="200"/>
    </location>
</feature>
<feature type="transmembrane region" description="Helical" evidence="9">
    <location>
        <begin position="149"/>
        <end position="167"/>
    </location>
</feature>
<keyword evidence="8" id="KW-0769">Symport</keyword>
<keyword evidence="6 9" id="KW-0472">Membrane</keyword>
<reference evidence="10 11" key="1">
    <citation type="submission" date="2022-12" db="EMBL/GenBank/DDBJ databases">
        <title>Chromosome-level genome of Tegillarca granosa.</title>
        <authorList>
            <person name="Kim J."/>
        </authorList>
    </citation>
    <scope>NUCLEOTIDE SEQUENCE [LARGE SCALE GENOMIC DNA]</scope>
    <source>
        <strain evidence="10">Teg-2019</strain>
        <tissue evidence="10">Adductor muscle</tissue>
    </source>
</reference>
<proteinExistence type="inferred from homology"/>
<dbReference type="InterPro" id="IPR000175">
    <property type="entry name" value="Na/ntran_symport"/>
</dbReference>
<feature type="transmembrane region" description="Helical" evidence="9">
    <location>
        <begin position="333"/>
        <end position="353"/>
    </location>
</feature>
<gene>
    <name evidence="10" type="ORF">KUTeg_001550</name>
</gene>
<protein>
    <recommendedName>
        <fullName evidence="8">Transporter</fullName>
    </recommendedName>
</protein>
<dbReference type="NCBIfam" id="NF037979">
    <property type="entry name" value="Na_transp"/>
    <property type="match status" value="1"/>
</dbReference>
<evidence type="ECO:0000256" key="4">
    <source>
        <dbReference type="ARBA" id="ARBA00022692"/>
    </source>
</evidence>
<dbReference type="PROSITE" id="PS00610">
    <property type="entry name" value="NA_NEUROTRAN_SYMP_1"/>
    <property type="match status" value="1"/>
</dbReference>
<evidence type="ECO:0000256" key="8">
    <source>
        <dbReference type="RuleBase" id="RU003732"/>
    </source>
</evidence>
<evidence type="ECO:0000256" key="7">
    <source>
        <dbReference type="ARBA" id="ARBA00023180"/>
    </source>
</evidence>
<feature type="transmembrane region" description="Helical" evidence="9">
    <location>
        <begin position="510"/>
        <end position="528"/>
    </location>
</feature>
<feature type="transmembrane region" description="Helical" evidence="9">
    <location>
        <begin position="309"/>
        <end position="326"/>
    </location>
</feature>
<evidence type="ECO:0000256" key="3">
    <source>
        <dbReference type="ARBA" id="ARBA00022448"/>
    </source>
</evidence>
<evidence type="ECO:0000256" key="1">
    <source>
        <dbReference type="ARBA" id="ARBA00004141"/>
    </source>
</evidence>
<dbReference type="SUPFAM" id="SSF161070">
    <property type="entry name" value="SNF-like"/>
    <property type="match status" value="1"/>
</dbReference>
<dbReference type="PANTHER" id="PTHR11616:SF321">
    <property type="entry name" value="SODIUM-DEPENDENT NUTRIENT AMINO ACID TRANSPORTER 1-RELATED"/>
    <property type="match status" value="1"/>
</dbReference>
<feature type="transmembrane region" description="Helical" evidence="9">
    <location>
        <begin position="548"/>
        <end position="566"/>
    </location>
</feature>
<evidence type="ECO:0000256" key="2">
    <source>
        <dbReference type="ARBA" id="ARBA00006459"/>
    </source>
</evidence>
<evidence type="ECO:0000313" key="11">
    <source>
        <dbReference type="Proteomes" id="UP001217089"/>
    </source>
</evidence>
<dbReference type="PROSITE" id="PS50267">
    <property type="entry name" value="NA_NEUROTRAN_SYMP_3"/>
    <property type="match status" value="1"/>
</dbReference>
<sequence length="654" mass="73772">MSNFFKKADYQQSSLSCLIKSWTSGERQNFKNRHKKKVFKNLQKTTNVRNITVLPLANKSPKTKRTCLKRDDCTLVQTNDIVLQHVIRSSIGLGKTTSVFEETFTNKNAWIWTDKLIQTYNLSRSEDEYLINHNSEPVQRAAWGNQIEFILTMIGFAVGIGNIWRFPYLCYRNGGGAFLIPYFVSMFVIGGPIFYLEIAFGQFASLGPLKIWRANPAFKGLGYAMVIVSGLIALYYCVIISWCIYFFFASMTSNLPWNDCNNVWNQCTCRDGNQNDTLLDPWNGTRPECRNHHVLESTGSIEIAGGVKWDLALCLLLAWTLTFIVLSRGVESLGKVVYFTALFPYVLLTALLVRGATLDGHMDGIKYYLTPDFSKLLDANVWADAAVQIFYSLSCCQGGLMAMASYNNFKNMALRDTIMVPIINCLTSFYAGFVIFSVLGFMAKSKGTGLAFVVYPEGIAQMPISPLWSIMFFFMMMTLGFSSLFSITETVITGFADELGSKLNTRWKRVGYRFAICATAYLLGLPMVTRGGSYLLDVVDTFVGGFPLLIIGFLECVVIIYIYGFFRFKEDIEMMLGRSIPVQCSFVYFGIMWCIITPIGLLHYPVAAGPEVLCCQLNSPRANWGPAKDEHRTGRYCPREMIEIPDMNTKEPVE</sequence>
<dbReference type="Proteomes" id="UP001217089">
    <property type="component" value="Unassembled WGS sequence"/>
</dbReference>
<feature type="non-terminal residue" evidence="10">
    <location>
        <position position="654"/>
    </location>
</feature>
<dbReference type="Pfam" id="PF00209">
    <property type="entry name" value="SNF"/>
    <property type="match status" value="1"/>
</dbReference>
<feature type="transmembrane region" description="Helical" evidence="9">
    <location>
        <begin position="463"/>
        <end position="485"/>
    </location>
</feature>
<keyword evidence="11" id="KW-1185">Reference proteome</keyword>
<comment type="similarity">
    <text evidence="2 8">Belongs to the sodium:neurotransmitter symporter (SNF) (TC 2.A.22) family.</text>
</comment>
<evidence type="ECO:0000256" key="6">
    <source>
        <dbReference type="ARBA" id="ARBA00023136"/>
    </source>
</evidence>
<comment type="subcellular location">
    <subcellularLocation>
        <location evidence="1">Membrane</location>
        <topology evidence="1">Multi-pass membrane protein</topology>
    </subcellularLocation>
</comment>
<keyword evidence="4 8" id="KW-0812">Transmembrane</keyword>
<dbReference type="PANTHER" id="PTHR11616">
    <property type="entry name" value="SODIUM/CHLORIDE DEPENDENT TRANSPORTER"/>
    <property type="match status" value="1"/>
</dbReference>